<dbReference type="SMART" id="SM00490">
    <property type="entry name" value="HELICc"/>
    <property type="match status" value="1"/>
</dbReference>
<dbReference type="InterPro" id="IPR038718">
    <property type="entry name" value="SNF2-like_sf"/>
</dbReference>
<evidence type="ECO:0000313" key="4">
    <source>
        <dbReference type="EMBL" id="MDQ0366612.1"/>
    </source>
</evidence>
<protein>
    <submittedName>
        <fullName evidence="4">Superfamily II DNA or RNA helicase</fullName>
    </submittedName>
</protein>
<keyword evidence="4" id="KW-0067">ATP-binding</keyword>
<dbReference type="PROSITE" id="PS51194">
    <property type="entry name" value="HELICASE_CTER"/>
    <property type="match status" value="1"/>
</dbReference>
<dbReference type="SMART" id="SM00487">
    <property type="entry name" value="DEXDc"/>
    <property type="match status" value="1"/>
</dbReference>
<proteinExistence type="predicted"/>
<dbReference type="GO" id="GO:0016787">
    <property type="term" value="F:hydrolase activity"/>
    <property type="evidence" value="ECO:0007669"/>
    <property type="project" value="UniProtKB-KW"/>
</dbReference>
<keyword evidence="4" id="KW-0347">Helicase</keyword>
<dbReference type="Gene3D" id="3.40.50.300">
    <property type="entry name" value="P-loop containing nucleotide triphosphate hydrolases"/>
    <property type="match status" value="1"/>
</dbReference>
<dbReference type="InterPro" id="IPR027417">
    <property type="entry name" value="P-loop_NTPase"/>
</dbReference>
<keyword evidence="4" id="KW-0547">Nucleotide-binding</keyword>
<evidence type="ECO:0000259" key="3">
    <source>
        <dbReference type="PROSITE" id="PS51194"/>
    </source>
</evidence>
<dbReference type="Pfam" id="PF00271">
    <property type="entry name" value="Helicase_C"/>
    <property type="match status" value="1"/>
</dbReference>
<dbReference type="GO" id="GO:0005524">
    <property type="term" value="F:ATP binding"/>
    <property type="evidence" value="ECO:0007669"/>
    <property type="project" value="InterPro"/>
</dbReference>
<feature type="domain" description="Helicase C-terminal" evidence="3">
    <location>
        <begin position="538"/>
        <end position="693"/>
    </location>
</feature>
<accession>A0AAE3VZR9</accession>
<dbReference type="AlphaFoldDB" id="A0AAE3VZR9"/>
<organism evidence="4 5">
    <name type="scientific">Catenuloplanes indicus</name>
    <dbReference type="NCBI Taxonomy" id="137267"/>
    <lineage>
        <taxon>Bacteria</taxon>
        <taxon>Bacillati</taxon>
        <taxon>Actinomycetota</taxon>
        <taxon>Actinomycetes</taxon>
        <taxon>Micromonosporales</taxon>
        <taxon>Micromonosporaceae</taxon>
        <taxon>Catenuloplanes</taxon>
    </lineage>
</organism>
<dbReference type="InterPro" id="IPR014001">
    <property type="entry name" value="Helicase_ATP-bd"/>
</dbReference>
<dbReference type="InterPro" id="IPR001650">
    <property type="entry name" value="Helicase_C-like"/>
</dbReference>
<dbReference type="PROSITE" id="PS51192">
    <property type="entry name" value="HELICASE_ATP_BIND_1"/>
    <property type="match status" value="1"/>
</dbReference>
<evidence type="ECO:0000259" key="2">
    <source>
        <dbReference type="PROSITE" id="PS51192"/>
    </source>
</evidence>
<name>A0AAE3VZR9_9ACTN</name>
<reference evidence="4 5" key="1">
    <citation type="submission" date="2023-07" db="EMBL/GenBank/DDBJ databases">
        <title>Sequencing the genomes of 1000 actinobacteria strains.</title>
        <authorList>
            <person name="Klenk H.-P."/>
        </authorList>
    </citation>
    <scope>NUCLEOTIDE SEQUENCE [LARGE SCALE GENOMIC DNA]</scope>
    <source>
        <strain evidence="4 5">DSM 44709</strain>
    </source>
</reference>
<keyword evidence="1" id="KW-0378">Hydrolase</keyword>
<dbReference type="SUPFAM" id="SSF52540">
    <property type="entry name" value="P-loop containing nucleoside triphosphate hydrolases"/>
    <property type="match status" value="2"/>
</dbReference>
<dbReference type="Proteomes" id="UP001240236">
    <property type="component" value="Unassembled WGS sequence"/>
</dbReference>
<dbReference type="Gene3D" id="3.40.50.10810">
    <property type="entry name" value="Tandem AAA-ATPase domain"/>
    <property type="match status" value="1"/>
</dbReference>
<evidence type="ECO:0000313" key="5">
    <source>
        <dbReference type="Proteomes" id="UP001240236"/>
    </source>
</evidence>
<dbReference type="InterPro" id="IPR049730">
    <property type="entry name" value="SNF2/RAD54-like_C"/>
</dbReference>
<dbReference type="RefSeq" id="WP_307240080.1">
    <property type="nucleotide sequence ID" value="NZ_JAUSUZ010000001.1"/>
</dbReference>
<dbReference type="CDD" id="cd17919">
    <property type="entry name" value="DEXHc_Snf"/>
    <property type="match status" value="1"/>
</dbReference>
<gene>
    <name evidence="4" type="ORF">J2S42_003281</name>
</gene>
<keyword evidence="5" id="KW-1185">Reference proteome</keyword>
<dbReference type="EMBL" id="JAUSUZ010000001">
    <property type="protein sequence ID" value="MDQ0366612.1"/>
    <property type="molecule type" value="Genomic_DNA"/>
</dbReference>
<dbReference type="InterPro" id="IPR000330">
    <property type="entry name" value="SNF2_N"/>
</dbReference>
<comment type="caution">
    <text evidence="4">The sequence shown here is derived from an EMBL/GenBank/DDBJ whole genome shotgun (WGS) entry which is preliminary data.</text>
</comment>
<sequence>MVERAEARQVLAAGRRLRDAAERVADGDRHIRGEARDAYLRERDQLLARHLETLPVSALRDAAGAKVRIAPLEKAGLTTIGAVRSRSEAELAQVPGLSPAGARQLKAVAEQVAEAAARSLAVRVNFDTKDRAATALLTAVHRVLRAEPAVGPARGPARRLVDELESALRSASVAGSLLRMLFAGRTRRERAGAAVDQLRRLVEDAEREKLPAKLARAERAIRERPATPRTVWKDFEKRSAEYYTAFGDLGAEQPDVDSSQGFLPTDITGRVRRQELDDTFRTVTLRGYQSFGARFALAQGRVIIGDEMGLGKTVQSISAMAHLRARGETHFLVVCPASVMVNWTREVADRSKLTAYLLHGGQRGANLRTWTEDGGVAVATVDSLHTLDVPAQTRVALMVVDEAHYVKNPDTRRSKAVREWTDRVPRVIFLSGTPMENKLDEFRNLIGYLQPRVADGLDLAGTVAGPVAFRQAVAPVYLRRNQEDVLRELPDLVRAEEWSEFNRAEFSAYREAVAAGNFMAMRQVAFTADPGGSGKLHRLRELVIEARENGRKVVVFSNFRSVLTEVIELLGPGTFGPLTGSTPVEERQKLVDAFSAVPGHSVLISQIQAGGVGLNIQAASVVILCEPQIKPTIEDQAVARAHRMGQVRSVQVHRLLTADGPDQRILEILQQKRQLFDDYARHSEVARSSPDAVDVDLAKAVIAEEQRRLAV</sequence>
<dbReference type="GO" id="GO:0004386">
    <property type="term" value="F:helicase activity"/>
    <property type="evidence" value="ECO:0007669"/>
    <property type="project" value="UniProtKB-KW"/>
</dbReference>
<feature type="domain" description="Helicase ATP-binding" evidence="2">
    <location>
        <begin position="293"/>
        <end position="452"/>
    </location>
</feature>
<dbReference type="PANTHER" id="PTHR10799">
    <property type="entry name" value="SNF2/RAD54 HELICASE FAMILY"/>
    <property type="match status" value="1"/>
</dbReference>
<dbReference type="Pfam" id="PF00176">
    <property type="entry name" value="SNF2-rel_dom"/>
    <property type="match status" value="1"/>
</dbReference>
<dbReference type="CDD" id="cd18793">
    <property type="entry name" value="SF2_C_SNF"/>
    <property type="match status" value="1"/>
</dbReference>
<evidence type="ECO:0000256" key="1">
    <source>
        <dbReference type="ARBA" id="ARBA00022801"/>
    </source>
</evidence>